<gene>
    <name evidence="2" type="ORF">HPP92_018363</name>
    <name evidence="1" type="ORF">HPP92_018974</name>
</gene>
<proteinExistence type="predicted"/>
<dbReference type="EMBL" id="JADCNM010000009">
    <property type="protein sequence ID" value="KAG0469035.1"/>
    <property type="molecule type" value="Genomic_DNA"/>
</dbReference>
<keyword evidence="3" id="KW-1185">Reference proteome</keyword>
<accession>A0A835QE92</accession>
<protein>
    <submittedName>
        <fullName evidence="2">Uncharacterized protein</fullName>
    </submittedName>
</protein>
<dbReference type="AlphaFoldDB" id="A0A835QE92"/>
<evidence type="ECO:0000313" key="1">
    <source>
        <dbReference type="EMBL" id="KAG0467394.1"/>
    </source>
</evidence>
<dbReference type="Proteomes" id="UP000639772">
    <property type="component" value="Chromosome 9"/>
</dbReference>
<evidence type="ECO:0000313" key="2">
    <source>
        <dbReference type="EMBL" id="KAG0469035.1"/>
    </source>
</evidence>
<evidence type="ECO:0000313" key="3">
    <source>
        <dbReference type="Proteomes" id="UP000636800"/>
    </source>
</evidence>
<name>A0A835QE92_VANPL</name>
<evidence type="ECO:0000313" key="4">
    <source>
        <dbReference type="Proteomes" id="UP000639772"/>
    </source>
</evidence>
<dbReference type="Proteomes" id="UP000636800">
    <property type="component" value="Unassembled WGS sequence"/>
</dbReference>
<reference evidence="3 4" key="1">
    <citation type="journal article" date="2020" name="Nat. Food">
        <title>A phased Vanilla planifolia genome enables genetic improvement of flavour and production.</title>
        <authorList>
            <person name="Hasing T."/>
            <person name="Tang H."/>
            <person name="Brym M."/>
            <person name="Khazi F."/>
            <person name="Huang T."/>
            <person name="Chambers A.H."/>
        </authorList>
    </citation>
    <scope>NUCLEOTIDE SEQUENCE [LARGE SCALE GENOMIC DNA]</scope>
    <source>
        <tissue evidence="2">Leaf</tissue>
    </source>
</reference>
<dbReference type="EMBL" id="JADCNL010000009">
    <property type="protein sequence ID" value="KAG0467394.1"/>
    <property type="molecule type" value="Genomic_DNA"/>
</dbReference>
<sequence length="73" mass="7796">MATTSFIQGRPAVDAWSRWRVPGTLLNLGSCAGPGPEMVLGITNPPGHNEFNGCFLSGTQAGQRRSCRRHSSP</sequence>
<comment type="caution">
    <text evidence="2">The sequence shown here is derived from an EMBL/GenBank/DDBJ whole genome shotgun (WGS) entry which is preliminary data.</text>
</comment>
<organism evidence="2 4">
    <name type="scientific">Vanilla planifolia</name>
    <name type="common">Vanilla</name>
    <dbReference type="NCBI Taxonomy" id="51239"/>
    <lineage>
        <taxon>Eukaryota</taxon>
        <taxon>Viridiplantae</taxon>
        <taxon>Streptophyta</taxon>
        <taxon>Embryophyta</taxon>
        <taxon>Tracheophyta</taxon>
        <taxon>Spermatophyta</taxon>
        <taxon>Magnoliopsida</taxon>
        <taxon>Liliopsida</taxon>
        <taxon>Asparagales</taxon>
        <taxon>Orchidaceae</taxon>
        <taxon>Vanilloideae</taxon>
        <taxon>Vanilleae</taxon>
        <taxon>Vanilla</taxon>
    </lineage>
</organism>